<keyword evidence="4 5" id="KW-0472">Membrane</keyword>
<reference evidence="6 7" key="1">
    <citation type="journal article" date="2013" name="Genome Announc.">
        <title>Genome Sequence of Hydrothermal Arsenic-Respiring Bacterium Marinobacter santoriniensis NKSG1T.</title>
        <authorList>
            <person name="Handley K.M."/>
            <person name="Upton M."/>
            <person name="Beatson S.A."/>
            <person name="Hery M."/>
            <person name="Lloyd J.R."/>
        </authorList>
    </citation>
    <scope>NUCLEOTIDE SEQUENCE [LARGE SCALE GENOMIC DNA]</scope>
    <source>
        <strain evidence="6 7">NKSG1</strain>
    </source>
</reference>
<dbReference type="InterPro" id="IPR023352">
    <property type="entry name" value="MAPEG-like_dom_sf"/>
</dbReference>
<evidence type="ECO:0000256" key="3">
    <source>
        <dbReference type="ARBA" id="ARBA00022989"/>
    </source>
</evidence>
<dbReference type="SUPFAM" id="SSF161084">
    <property type="entry name" value="MAPEG domain-like"/>
    <property type="match status" value="1"/>
</dbReference>
<feature type="transmembrane region" description="Helical" evidence="5">
    <location>
        <begin position="68"/>
        <end position="95"/>
    </location>
</feature>
<keyword evidence="7" id="KW-1185">Reference proteome</keyword>
<dbReference type="PATRIC" id="fig|1288826.3.peg.642"/>
<comment type="subcellular location">
    <subcellularLocation>
        <location evidence="1">Membrane</location>
    </subcellularLocation>
</comment>
<sequence>MNSSDVFWPVLAQIFLTLTMFIVLGVRKAKAVKTGRVNRQQAALDNRVWPEDVVKVSNNIANQFEAPVLFYVLCLVIYSINAAGTVAIALAWSFALSRYAHAYVHMGSNYVPLRLRLFLFGCVVLLAMLILVAWILATGVVSPH</sequence>
<dbReference type="Pfam" id="PF01124">
    <property type="entry name" value="MAPEG"/>
    <property type="match status" value="1"/>
</dbReference>
<evidence type="ECO:0008006" key="8">
    <source>
        <dbReference type="Google" id="ProtNLM"/>
    </source>
</evidence>
<evidence type="ECO:0000256" key="2">
    <source>
        <dbReference type="ARBA" id="ARBA00022692"/>
    </source>
</evidence>
<dbReference type="RefSeq" id="WP_008937825.1">
    <property type="nucleotide sequence ID" value="NZ_APAT01000009.1"/>
</dbReference>
<protein>
    <recommendedName>
        <fullName evidence="8">MAPEG family protein</fullName>
    </recommendedName>
</protein>
<dbReference type="AlphaFoldDB" id="M7CTL3"/>
<evidence type="ECO:0000256" key="4">
    <source>
        <dbReference type="ARBA" id="ARBA00023136"/>
    </source>
</evidence>
<dbReference type="Gene3D" id="1.20.120.550">
    <property type="entry name" value="Membrane associated eicosanoid/glutathione metabolism-like domain"/>
    <property type="match status" value="1"/>
</dbReference>
<keyword evidence="2 5" id="KW-0812">Transmembrane</keyword>
<evidence type="ECO:0000313" key="6">
    <source>
        <dbReference type="EMBL" id="EMP56911.1"/>
    </source>
</evidence>
<dbReference type="OrthoDB" id="328594at2"/>
<dbReference type="eggNOG" id="COG5331">
    <property type="taxonomic scope" value="Bacteria"/>
</dbReference>
<organism evidence="6 7">
    <name type="scientific">Marinobacter santoriniensis NKSG1</name>
    <dbReference type="NCBI Taxonomy" id="1288826"/>
    <lineage>
        <taxon>Bacteria</taxon>
        <taxon>Pseudomonadati</taxon>
        <taxon>Pseudomonadota</taxon>
        <taxon>Gammaproteobacteria</taxon>
        <taxon>Pseudomonadales</taxon>
        <taxon>Marinobacteraceae</taxon>
        <taxon>Marinobacter</taxon>
    </lineage>
</organism>
<accession>M7CTL3</accession>
<dbReference type="Proteomes" id="UP000011960">
    <property type="component" value="Unassembled WGS sequence"/>
</dbReference>
<feature type="transmembrane region" description="Helical" evidence="5">
    <location>
        <begin position="115"/>
        <end position="141"/>
    </location>
</feature>
<evidence type="ECO:0000313" key="7">
    <source>
        <dbReference type="Proteomes" id="UP000011960"/>
    </source>
</evidence>
<keyword evidence="3 5" id="KW-1133">Transmembrane helix</keyword>
<evidence type="ECO:0000256" key="5">
    <source>
        <dbReference type="SAM" id="Phobius"/>
    </source>
</evidence>
<name>M7CTL3_9GAMM</name>
<dbReference type="EMBL" id="APAT01000009">
    <property type="protein sequence ID" value="EMP56911.1"/>
    <property type="molecule type" value="Genomic_DNA"/>
</dbReference>
<dbReference type="InterPro" id="IPR001129">
    <property type="entry name" value="Membr-assoc_MAPEG"/>
</dbReference>
<dbReference type="GO" id="GO:0016020">
    <property type="term" value="C:membrane"/>
    <property type="evidence" value="ECO:0007669"/>
    <property type="project" value="UniProtKB-SubCell"/>
</dbReference>
<evidence type="ECO:0000256" key="1">
    <source>
        <dbReference type="ARBA" id="ARBA00004370"/>
    </source>
</evidence>
<feature type="transmembrane region" description="Helical" evidence="5">
    <location>
        <begin position="6"/>
        <end position="26"/>
    </location>
</feature>
<gene>
    <name evidence="6" type="ORF">MSNKSG1_03340</name>
</gene>
<comment type="caution">
    <text evidence="6">The sequence shown here is derived from an EMBL/GenBank/DDBJ whole genome shotgun (WGS) entry which is preliminary data.</text>
</comment>
<proteinExistence type="predicted"/>